<protein>
    <submittedName>
        <fullName evidence="3">Uncharacterized protein</fullName>
    </submittedName>
</protein>
<organism evidence="3 4">
    <name type="scientific">Mycolicibacterium parafortuitum</name>
    <name type="common">Mycobacterium parafortuitum</name>
    <dbReference type="NCBI Taxonomy" id="39692"/>
    <lineage>
        <taxon>Bacteria</taxon>
        <taxon>Bacillati</taxon>
        <taxon>Actinomycetota</taxon>
        <taxon>Actinomycetes</taxon>
        <taxon>Mycobacteriales</taxon>
        <taxon>Mycobacteriaceae</taxon>
        <taxon>Mycolicibacterium</taxon>
    </lineage>
</organism>
<evidence type="ECO:0000313" key="3">
    <source>
        <dbReference type="EMBL" id="SSA20687.1"/>
    </source>
</evidence>
<evidence type="ECO:0000256" key="2">
    <source>
        <dbReference type="SAM" id="Phobius"/>
    </source>
</evidence>
<keyword evidence="2" id="KW-0812">Transmembrane</keyword>
<feature type="region of interest" description="Disordered" evidence="1">
    <location>
        <begin position="58"/>
        <end position="81"/>
    </location>
</feature>
<evidence type="ECO:0000256" key="1">
    <source>
        <dbReference type="SAM" id="MobiDB-lite"/>
    </source>
</evidence>
<keyword evidence="2" id="KW-0472">Membrane</keyword>
<feature type="compositionally biased region" description="Pro residues" evidence="1">
    <location>
        <begin position="1"/>
        <end position="23"/>
    </location>
</feature>
<keyword evidence="2" id="KW-1133">Transmembrane helix</keyword>
<dbReference type="Proteomes" id="UP000252008">
    <property type="component" value="Unassembled WGS sequence"/>
</dbReference>
<feature type="transmembrane region" description="Helical" evidence="2">
    <location>
        <begin position="33"/>
        <end position="54"/>
    </location>
</feature>
<keyword evidence="4" id="KW-1185">Reference proteome</keyword>
<sequence length="362" mass="38894">MSTPPGQMPPPPTGPPWGPPPANSPRTARATKWVLGGLALLVVVVVTVAVTFLVTRSDPEHGRHSAGPPPGPIPDAAEVASAGDDGPIEIITKDPTCADWAPVINAFAAIASQGWDSRDPTTPAAQWNSEQRKQYADIATAMRKAADETSALSVETPHRVMRELYEQSVAYWHAYVEALPAYQPSNDHLARVATGTSNAVTWICSAIEYGSAAARAPLTVPSPAPLHLESPGDPEDPMRFITESDAPPICPEWISTVDRFDVQTAEWLSTDPNLPVEQWSPQQRSIWTQVSNVMSSNANQIQDIGMRSENAIFDDFAALAAQYRRAFVQSFPSYVPADGHLANVAAYLVATNDQACKAAGVR</sequence>
<evidence type="ECO:0000313" key="4">
    <source>
        <dbReference type="Proteomes" id="UP000252008"/>
    </source>
</evidence>
<dbReference type="EMBL" id="UEGS01000004">
    <property type="protein sequence ID" value="SSA20687.1"/>
    <property type="molecule type" value="Genomic_DNA"/>
</dbReference>
<name>A0A375Z5J6_MYCPF</name>
<proteinExistence type="predicted"/>
<dbReference type="STRING" id="39692.BST38_16485"/>
<feature type="region of interest" description="Disordered" evidence="1">
    <location>
        <begin position="1"/>
        <end position="26"/>
    </location>
</feature>
<gene>
    <name evidence="3" type="ORF">MPP7335_05841</name>
</gene>
<reference evidence="3 4" key="1">
    <citation type="submission" date="2018-05" db="EMBL/GenBank/DDBJ databases">
        <authorList>
            <consortium name="IHU Genomes"/>
        </authorList>
    </citation>
    <scope>NUCLEOTIDE SEQUENCE [LARGE SCALE GENOMIC DNA]</scope>
    <source>
        <strain evidence="3 4">P7335</strain>
    </source>
</reference>
<dbReference type="AlphaFoldDB" id="A0A375Z5J6"/>
<accession>A0A375Z5J6</accession>